<feature type="transmembrane region" description="Helical" evidence="8">
    <location>
        <begin position="51"/>
        <end position="74"/>
    </location>
</feature>
<keyword evidence="7 8" id="KW-0472">Membrane</keyword>
<evidence type="ECO:0000256" key="1">
    <source>
        <dbReference type="ARBA" id="ARBA00004651"/>
    </source>
</evidence>
<evidence type="ECO:0000313" key="9">
    <source>
        <dbReference type="EMBL" id="GAG62217.1"/>
    </source>
</evidence>
<reference evidence="9" key="1">
    <citation type="journal article" date="2014" name="Front. Microbiol.">
        <title>High frequency of phylogenetically diverse reductive dehalogenase-homologous genes in deep subseafloor sedimentary metagenomes.</title>
        <authorList>
            <person name="Kawai M."/>
            <person name="Futagami T."/>
            <person name="Toyoda A."/>
            <person name="Takaki Y."/>
            <person name="Nishi S."/>
            <person name="Hori S."/>
            <person name="Arai W."/>
            <person name="Tsubouchi T."/>
            <person name="Morono Y."/>
            <person name="Uchiyama I."/>
            <person name="Ito T."/>
            <person name="Fujiyama A."/>
            <person name="Inagaki F."/>
            <person name="Takami H."/>
        </authorList>
    </citation>
    <scope>NUCLEOTIDE SEQUENCE</scope>
    <source>
        <strain evidence="9">Expedition CK06-06</strain>
    </source>
</reference>
<protein>
    <recommendedName>
        <fullName evidence="10">ABC transporter permease</fullName>
    </recommendedName>
</protein>
<dbReference type="GO" id="GO:0022857">
    <property type="term" value="F:transmembrane transporter activity"/>
    <property type="evidence" value="ECO:0007669"/>
    <property type="project" value="InterPro"/>
</dbReference>
<evidence type="ECO:0000256" key="6">
    <source>
        <dbReference type="ARBA" id="ARBA00022989"/>
    </source>
</evidence>
<organism evidence="9">
    <name type="scientific">marine sediment metagenome</name>
    <dbReference type="NCBI Taxonomy" id="412755"/>
    <lineage>
        <taxon>unclassified sequences</taxon>
        <taxon>metagenomes</taxon>
        <taxon>ecological metagenomes</taxon>
    </lineage>
</organism>
<proteinExistence type="predicted"/>
<evidence type="ECO:0000256" key="3">
    <source>
        <dbReference type="ARBA" id="ARBA00022475"/>
    </source>
</evidence>
<accession>X0ZWC8</accession>
<feature type="non-terminal residue" evidence="9">
    <location>
        <position position="1"/>
    </location>
</feature>
<feature type="transmembrane region" description="Helical" evidence="8">
    <location>
        <begin position="6"/>
        <end position="39"/>
    </location>
</feature>
<name>X0ZWC8_9ZZZZ</name>
<keyword evidence="6 8" id="KW-1133">Transmembrane helix</keyword>
<dbReference type="InterPro" id="IPR001851">
    <property type="entry name" value="ABC_transp_permease"/>
</dbReference>
<evidence type="ECO:0008006" key="10">
    <source>
        <dbReference type="Google" id="ProtNLM"/>
    </source>
</evidence>
<keyword evidence="3" id="KW-1003">Cell membrane</keyword>
<keyword evidence="5 8" id="KW-0812">Transmembrane</keyword>
<comment type="caution">
    <text evidence="9">The sequence shown here is derived from an EMBL/GenBank/DDBJ whole genome shotgun (WGS) entry which is preliminary data.</text>
</comment>
<gene>
    <name evidence="9" type="ORF">S01H4_10168</name>
</gene>
<evidence type="ECO:0000256" key="2">
    <source>
        <dbReference type="ARBA" id="ARBA00022448"/>
    </source>
</evidence>
<keyword evidence="2" id="KW-0813">Transport</keyword>
<keyword evidence="4" id="KW-0997">Cell inner membrane</keyword>
<dbReference type="PANTHER" id="PTHR32196:SF71">
    <property type="entry name" value="AUTOINDUCER 2 IMPORT SYSTEM PERMEASE PROTEIN LSRD"/>
    <property type="match status" value="1"/>
</dbReference>
<evidence type="ECO:0000256" key="7">
    <source>
        <dbReference type="ARBA" id="ARBA00023136"/>
    </source>
</evidence>
<dbReference type="GO" id="GO:0005886">
    <property type="term" value="C:plasma membrane"/>
    <property type="evidence" value="ECO:0007669"/>
    <property type="project" value="UniProtKB-SubCell"/>
</dbReference>
<evidence type="ECO:0000256" key="4">
    <source>
        <dbReference type="ARBA" id="ARBA00022519"/>
    </source>
</evidence>
<sequence length="98" mass="10362">WFNFGLSAMILALAANAGIPLFIGLLLALSAAFFIGLVNGIITVKLNIPSFIATLGALMFWRGILLAVTGGFAVRYWGSSSFLSFGEYGLQPNYPDGG</sequence>
<evidence type="ECO:0000256" key="8">
    <source>
        <dbReference type="SAM" id="Phobius"/>
    </source>
</evidence>
<dbReference type="EMBL" id="BART01003833">
    <property type="protein sequence ID" value="GAG62217.1"/>
    <property type="molecule type" value="Genomic_DNA"/>
</dbReference>
<evidence type="ECO:0000256" key="5">
    <source>
        <dbReference type="ARBA" id="ARBA00022692"/>
    </source>
</evidence>
<dbReference type="AlphaFoldDB" id="X0ZWC8"/>
<dbReference type="PANTHER" id="PTHR32196">
    <property type="entry name" value="ABC TRANSPORTER PERMEASE PROTEIN YPHD-RELATED-RELATED"/>
    <property type="match status" value="1"/>
</dbReference>
<comment type="subcellular location">
    <subcellularLocation>
        <location evidence="1">Cell membrane</location>
        <topology evidence="1">Multi-pass membrane protein</topology>
    </subcellularLocation>
</comment>
<dbReference type="Pfam" id="PF02653">
    <property type="entry name" value="BPD_transp_2"/>
    <property type="match status" value="1"/>
</dbReference>